<evidence type="ECO:0000256" key="2">
    <source>
        <dbReference type="ARBA" id="ARBA00022723"/>
    </source>
</evidence>
<keyword evidence="7" id="KW-0862">Zinc</keyword>
<comment type="pathway">
    <text evidence="7">Cofactor biosynthesis; pyridoxine 5'-phosphate biosynthesis; pyridoxine 5'-phosphate from D-erythrose 4-phosphate: step 4/5.</text>
</comment>
<keyword evidence="7" id="KW-0170">Cobalt</keyword>
<comment type="cofactor">
    <cofactor evidence="7">
        <name>Zn(2+)</name>
        <dbReference type="ChEBI" id="CHEBI:29105"/>
    </cofactor>
    <cofactor evidence="7">
        <name>Mg(2+)</name>
        <dbReference type="ChEBI" id="CHEBI:18420"/>
    </cofactor>
    <cofactor evidence="7">
        <name>Co(2+)</name>
        <dbReference type="ChEBI" id="CHEBI:48828"/>
    </cofactor>
    <text evidence="7">Binds 1 divalent metal cation per subunit. Can use ions such as Zn(2+), Mg(2+) or Co(2+).</text>
</comment>
<feature type="binding site" evidence="7">
    <location>
        <position position="230"/>
    </location>
    <ligand>
        <name>a divalent metal cation</name>
        <dbReference type="ChEBI" id="CHEBI:60240"/>
        <note>ligand shared between dimeric partners</note>
    </ligand>
</feature>
<keyword evidence="5 7" id="KW-0520">NAD</keyword>
<keyword evidence="4 7" id="KW-0560">Oxidoreductase</keyword>
<comment type="similarity">
    <text evidence="7">Belongs to the PdxA family.</text>
</comment>
<evidence type="ECO:0000256" key="7">
    <source>
        <dbReference type="HAMAP-Rule" id="MF_00536"/>
    </source>
</evidence>
<evidence type="ECO:0000256" key="3">
    <source>
        <dbReference type="ARBA" id="ARBA00022857"/>
    </source>
</evidence>
<dbReference type="Gene3D" id="3.40.718.10">
    <property type="entry name" value="Isopropylmalate Dehydrogenase"/>
    <property type="match status" value="1"/>
</dbReference>
<feature type="binding site" evidence="7">
    <location>
        <position position="185"/>
    </location>
    <ligand>
        <name>a divalent metal cation</name>
        <dbReference type="ChEBI" id="CHEBI:60240"/>
        <note>ligand shared between dimeric partners</note>
    </ligand>
</feature>
<dbReference type="SUPFAM" id="SSF53659">
    <property type="entry name" value="Isocitrate/Isopropylmalate dehydrogenase-like"/>
    <property type="match status" value="1"/>
</dbReference>
<dbReference type="NCBIfam" id="TIGR00557">
    <property type="entry name" value="pdxA"/>
    <property type="match status" value="1"/>
</dbReference>
<proteinExistence type="inferred from homology"/>
<dbReference type="PANTHER" id="PTHR30004">
    <property type="entry name" value="4-HYDROXYTHREONINE-4-PHOSPHATE DEHYDROGENASE"/>
    <property type="match status" value="1"/>
</dbReference>
<comment type="subcellular location">
    <subcellularLocation>
        <location evidence="7">Cytoplasm</location>
    </subcellularLocation>
</comment>
<comment type="subunit">
    <text evidence="7">Homodimer.</text>
</comment>
<accession>A0ABW6ZGP7</accession>
<protein>
    <recommendedName>
        <fullName evidence="7">4-hydroxythreonine-4-phosphate dehydrogenase</fullName>
        <ecNumber evidence="7">1.1.1.262</ecNumber>
    </recommendedName>
    <alternativeName>
        <fullName evidence="7">4-(phosphohydroxy)-L-threonine dehydrogenase</fullName>
    </alternativeName>
</protein>
<evidence type="ECO:0000313" key="9">
    <source>
        <dbReference type="Proteomes" id="UP001604043"/>
    </source>
</evidence>
<dbReference type="Pfam" id="PF04166">
    <property type="entry name" value="PdxA"/>
    <property type="match status" value="1"/>
</dbReference>
<feature type="binding site" evidence="7">
    <location>
        <position position="311"/>
    </location>
    <ligand>
        <name>substrate</name>
    </ligand>
</feature>
<dbReference type="Proteomes" id="UP001604043">
    <property type="component" value="Unassembled WGS sequence"/>
</dbReference>
<feature type="binding site" evidence="7">
    <location>
        <position position="285"/>
    </location>
    <ligand>
        <name>a divalent metal cation</name>
        <dbReference type="ChEBI" id="CHEBI:60240"/>
        <note>ligand shared between dimeric partners</note>
    </ligand>
</feature>
<keyword evidence="3 7" id="KW-0521">NADP</keyword>
<dbReference type="RefSeq" id="WP_394009013.1">
    <property type="nucleotide sequence ID" value="NZ_JBAFUR010000003.1"/>
</dbReference>
<evidence type="ECO:0000256" key="5">
    <source>
        <dbReference type="ARBA" id="ARBA00023027"/>
    </source>
</evidence>
<comment type="miscellaneous">
    <text evidence="7">The active site is located at the dimer interface.</text>
</comment>
<organism evidence="8 9">
    <name type="scientific">Xanthobacter aminoxidans</name>
    <dbReference type="NCBI Taxonomy" id="186280"/>
    <lineage>
        <taxon>Bacteria</taxon>
        <taxon>Pseudomonadati</taxon>
        <taxon>Pseudomonadota</taxon>
        <taxon>Alphaproteobacteria</taxon>
        <taxon>Hyphomicrobiales</taxon>
        <taxon>Xanthobacteraceae</taxon>
        <taxon>Xanthobacter</taxon>
    </lineage>
</organism>
<dbReference type="HAMAP" id="MF_00536">
    <property type="entry name" value="PdxA"/>
    <property type="match status" value="1"/>
</dbReference>
<feature type="binding site" evidence="7">
    <location>
        <position position="293"/>
    </location>
    <ligand>
        <name>substrate</name>
    </ligand>
</feature>
<sequence>MPAVSPLVLALGDPAGIGPDVTLAAFLRRRAAGDAAGGATGGTAAVPAFIVAGDPAALAARADLLGLDVPLVETTPEGAVAHFANALPVLPAGPAFTGRPGRPDASSAACVEASLEAALGLVTAGRAPALVTNPLAKSVMYEAGFPFPGHTEWLADRAAAPGRAAPHPVMMIWSEQLAVVPATIHVPYAEVPGLLTVDLLVETGRIVARDMARRFGITRPRLAFCGLNPHAGEEGTLGGEDEAIVRPAVEALKREGILATGPLPADTMFHPEARARYDVAVGMYHDQVLIPAKTLAFHDGVNVTLGLPFIRTSPDHGTAFDIAGTGRGDPSSLIAALRLARRLADAERATSQAPAPALARA</sequence>
<dbReference type="EC" id="1.1.1.262" evidence="7"/>
<feature type="binding site" evidence="7">
    <location>
        <position position="151"/>
    </location>
    <ligand>
        <name>substrate</name>
    </ligand>
</feature>
<evidence type="ECO:0000313" key="8">
    <source>
        <dbReference type="EMBL" id="MFG1252993.1"/>
    </source>
</evidence>
<comment type="function">
    <text evidence="7">Catalyzes the NAD(P)-dependent oxidation of 4-(phosphooxy)-L-threonine (HTP) into 2-amino-3-oxo-4-(phosphooxy)butyric acid which spontaneously decarboxylates to form 3-amino-2-oxopropyl phosphate (AHAP).</text>
</comment>
<keyword evidence="7" id="KW-0460">Magnesium</keyword>
<dbReference type="NCBIfam" id="NF003699">
    <property type="entry name" value="PRK05312.1"/>
    <property type="match status" value="1"/>
</dbReference>
<comment type="catalytic activity">
    <reaction evidence="7">
        <text>4-(phosphooxy)-L-threonine + NAD(+) = 3-amino-2-oxopropyl phosphate + CO2 + NADH</text>
        <dbReference type="Rhea" id="RHEA:32275"/>
        <dbReference type="ChEBI" id="CHEBI:16526"/>
        <dbReference type="ChEBI" id="CHEBI:57279"/>
        <dbReference type="ChEBI" id="CHEBI:57540"/>
        <dbReference type="ChEBI" id="CHEBI:57945"/>
        <dbReference type="ChEBI" id="CHEBI:58452"/>
        <dbReference type="EC" id="1.1.1.262"/>
    </reaction>
</comment>
<keyword evidence="9" id="KW-1185">Reference proteome</keyword>
<keyword evidence="1 7" id="KW-0963">Cytoplasm</keyword>
<dbReference type="PANTHER" id="PTHR30004:SF6">
    <property type="entry name" value="D-THREONATE 4-PHOSPHATE DEHYDROGENASE"/>
    <property type="match status" value="1"/>
</dbReference>
<keyword evidence="2 7" id="KW-0479">Metal-binding</keyword>
<feature type="binding site" evidence="7">
    <location>
        <position position="302"/>
    </location>
    <ligand>
        <name>substrate</name>
    </ligand>
</feature>
<evidence type="ECO:0000256" key="1">
    <source>
        <dbReference type="ARBA" id="ARBA00022490"/>
    </source>
</evidence>
<comment type="caution">
    <text evidence="8">The sequence shown here is derived from an EMBL/GenBank/DDBJ whole genome shotgun (WGS) entry which is preliminary data.</text>
</comment>
<feature type="binding site" evidence="7">
    <location>
        <position position="150"/>
    </location>
    <ligand>
        <name>substrate</name>
    </ligand>
</feature>
<dbReference type="EMBL" id="JBAFUR010000003">
    <property type="protein sequence ID" value="MFG1252993.1"/>
    <property type="molecule type" value="Genomic_DNA"/>
</dbReference>
<name>A0ABW6ZGP7_9HYPH</name>
<reference evidence="8 9" key="1">
    <citation type="submission" date="2024-02" db="EMBL/GenBank/DDBJ databases">
        <title>Expansion and revision of Xanthobacter and proposal of Roseixanthobacter gen. nov.</title>
        <authorList>
            <person name="Soltysiak M.P.M."/>
            <person name="Jalihal A."/>
            <person name="Ory A."/>
            <person name="Chrisophersen C."/>
            <person name="Lee A.D."/>
            <person name="Boulton J."/>
            <person name="Springer M."/>
        </authorList>
    </citation>
    <scope>NUCLEOTIDE SEQUENCE [LARGE SCALE GENOMIC DNA]</scope>
    <source>
        <strain evidence="8 9">CB5</strain>
    </source>
</reference>
<keyword evidence="6 7" id="KW-0664">Pyridoxine biosynthesis</keyword>
<dbReference type="GO" id="GO:0050570">
    <property type="term" value="F:4-hydroxythreonine-4-phosphate dehydrogenase activity"/>
    <property type="evidence" value="ECO:0007669"/>
    <property type="project" value="UniProtKB-EC"/>
</dbReference>
<evidence type="ECO:0000256" key="4">
    <source>
        <dbReference type="ARBA" id="ARBA00023002"/>
    </source>
</evidence>
<gene>
    <name evidence="7 8" type="primary">pdxA</name>
    <name evidence="8" type="ORF">V5F30_12355</name>
</gene>
<evidence type="ECO:0000256" key="6">
    <source>
        <dbReference type="ARBA" id="ARBA00023096"/>
    </source>
</evidence>
<dbReference type="InterPro" id="IPR005255">
    <property type="entry name" value="PdxA_fam"/>
</dbReference>
<dbReference type="InterPro" id="IPR037510">
    <property type="entry name" value="PdxA"/>
</dbReference>